<dbReference type="Proteomes" id="UP001156882">
    <property type="component" value="Unassembled WGS sequence"/>
</dbReference>
<comment type="caution">
    <text evidence="1">The sequence shown here is derived from an EMBL/GenBank/DDBJ whole genome shotgun (WGS) entry which is preliminary data.</text>
</comment>
<evidence type="ECO:0000313" key="2">
    <source>
        <dbReference type="Proteomes" id="UP001156882"/>
    </source>
</evidence>
<reference evidence="2" key="1">
    <citation type="journal article" date="2019" name="Int. J. Syst. Evol. Microbiol.">
        <title>The Global Catalogue of Microorganisms (GCM) 10K type strain sequencing project: providing services to taxonomists for standard genome sequencing and annotation.</title>
        <authorList>
            <consortium name="The Broad Institute Genomics Platform"/>
            <consortium name="The Broad Institute Genome Sequencing Center for Infectious Disease"/>
            <person name="Wu L."/>
            <person name="Ma J."/>
        </authorList>
    </citation>
    <scope>NUCLEOTIDE SEQUENCE [LARGE SCALE GENOMIC DNA]</scope>
    <source>
        <strain evidence="2">NBRC 101365</strain>
    </source>
</reference>
<proteinExistence type="predicted"/>
<gene>
    <name evidence="1" type="ORF">GCM10007874_72100</name>
</gene>
<dbReference type="EMBL" id="BSPC01000096">
    <property type="protein sequence ID" value="GLS24189.1"/>
    <property type="molecule type" value="Genomic_DNA"/>
</dbReference>
<name>A0ABQ6CVP8_9HYPH</name>
<sequence>MRVGRRENADLRTVGKPAELILALPVSEQLNDIEMKLIAGAGGDCHTGGGLEKLIAEPSVEFDIGRGTRSHQGVRLCW</sequence>
<protein>
    <submittedName>
        <fullName evidence="1">Uncharacterized protein</fullName>
    </submittedName>
</protein>
<evidence type="ECO:0000313" key="1">
    <source>
        <dbReference type="EMBL" id="GLS24189.1"/>
    </source>
</evidence>
<organism evidence="1 2">
    <name type="scientific">Labrys miyagiensis</name>
    <dbReference type="NCBI Taxonomy" id="346912"/>
    <lineage>
        <taxon>Bacteria</taxon>
        <taxon>Pseudomonadati</taxon>
        <taxon>Pseudomonadota</taxon>
        <taxon>Alphaproteobacteria</taxon>
        <taxon>Hyphomicrobiales</taxon>
        <taxon>Xanthobacteraceae</taxon>
        <taxon>Labrys</taxon>
    </lineage>
</organism>
<accession>A0ABQ6CVP8</accession>
<keyword evidence="2" id="KW-1185">Reference proteome</keyword>